<evidence type="ECO:0000256" key="3">
    <source>
        <dbReference type="PROSITE-ProRule" id="PRU00059"/>
    </source>
</evidence>
<dbReference type="PANTHER" id="PTHR24251">
    <property type="entry name" value="OVOCHYMASE-RELATED"/>
    <property type="match status" value="1"/>
</dbReference>
<dbReference type="PROSITE" id="PS01180">
    <property type="entry name" value="CUB"/>
    <property type="match status" value="1"/>
</dbReference>
<dbReference type="InterPro" id="IPR000859">
    <property type="entry name" value="CUB_dom"/>
</dbReference>
<reference evidence="5 6" key="1">
    <citation type="submission" date="2009-12" db="EMBL/GenBank/DDBJ databases">
        <title>The Genome Sequence of Anolis carolinensis (Green Anole Lizard).</title>
        <authorList>
            <consortium name="The Genome Sequencing Platform"/>
            <person name="Di Palma F."/>
            <person name="Alfoldi J."/>
            <person name="Heiman D."/>
            <person name="Young S."/>
            <person name="Grabherr M."/>
            <person name="Johnson J."/>
            <person name="Lander E.S."/>
            <person name="Lindblad-Toh K."/>
        </authorList>
    </citation>
    <scope>NUCLEOTIDE SEQUENCE [LARGE SCALE GENOMIC DNA]</scope>
    <source>
        <strain evidence="5 6">JBL SC #1</strain>
    </source>
</reference>
<comment type="caution">
    <text evidence="3">Lacks conserved residue(s) required for the propagation of feature annotation.</text>
</comment>
<dbReference type="SMART" id="SM00042">
    <property type="entry name" value="CUB"/>
    <property type="match status" value="1"/>
</dbReference>
<evidence type="ECO:0000256" key="2">
    <source>
        <dbReference type="ARBA" id="ARBA00023157"/>
    </source>
</evidence>
<evidence type="ECO:0000313" key="6">
    <source>
        <dbReference type="Proteomes" id="UP000001646"/>
    </source>
</evidence>
<dbReference type="Pfam" id="PF00431">
    <property type="entry name" value="CUB"/>
    <property type="match status" value="1"/>
</dbReference>
<dbReference type="InterPro" id="IPR035914">
    <property type="entry name" value="Sperma_CUB_dom_sf"/>
</dbReference>
<reference evidence="5" key="2">
    <citation type="submission" date="2025-08" db="UniProtKB">
        <authorList>
            <consortium name="Ensembl"/>
        </authorList>
    </citation>
    <scope>IDENTIFICATION</scope>
</reference>
<keyword evidence="6" id="KW-1185">Reference proteome</keyword>
<evidence type="ECO:0000256" key="1">
    <source>
        <dbReference type="ARBA" id="ARBA00022737"/>
    </source>
</evidence>
<evidence type="ECO:0000313" key="5">
    <source>
        <dbReference type="Ensembl" id="ENSACAP00000039648.1"/>
    </source>
</evidence>
<keyword evidence="1" id="KW-0677">Repeat</keyword>
<protein>
    <recommendedName>
        <fullName evidence="4">CUB domain-containing protein</fullName>
    </recommendedName>
</protein>
<reference evidence="5" key="3">
    <citation type="submission" date="2025-09" db="UniProtKB">
        <authorList>
            <consortium name="Ensembl"/>
        </authorList>
    </citation>
    <scope>IDENTIFICATION</scope>
</reference>
<sequence>GEKLPVETTVSFLIFYFTGNYSCGGELPIPSGYFSSPFYPGYYPNNLNCTWTIRTWNNYQGLFSNFRTECRFDYVEVYDGDLYSRVLGRYCSGSYVTLISTSNLLTILFHSDVSVTYPGFSAFYHSFYGTTGKYVYT</sequence>
<dbReference type="GeneTree" id="ENSGT01040000244697"/>
<dbReference type="SUPFAM" id="SSF49854">
    <property type="entry name" value="Spermadhesin, CUB domain"/>
    <property type="match status" value="1"/>
</dbReference>
<feature type="domain" description="CUB" evidence="4">
    <location>
        <begin position="23"/>
        <end position="127"/>
    </location>
</feature>
<dbReference type="PANTHER" id="PTHR24251:SF50">
    <property type="entry name" value="ATTRACTIN-LIKE 1A"/>
    <property type="match status" value="1"/>
</dbReference>
<dbReference type="InParanoid" id="A0A803TWQ8"/>
<dbReference type="FunFam" id="2.60.120.290:FF:000005">
    <property type="entry name" value="Procollagen C-endopeptidase enhancer 1"/>
    <property type="match status" value="1"/>
</dbReference>
<dbReference type="AlphaFoldDB" id="A0A803TWQ8"/>
<evidence type="ECO:0000259" key="4">
    <source>
        <dbReference type="PROSITE" id="PS01180"/>
    </source>
</evidence>
<name>A0A803TWQ8_ANOCA</name>
<organism evidence="5 6">
    <name type="scientific">Anolis carolinensis</name>
    <name type="common">Green anole</name>
    <name type="synonym">American chameleon</name>
    <dbReference type="NCBI Taxonomy" id="28377"/>
    <lineage>
        <taxon>Eukaryota</taxon>
        <taxon>Metazoa</taxon>
        <taxon>Chordata</taxon>
        <taxon>Craniata</taxon>
        <taxon>Vertebrata</taxon>
        <taxon>Euteleostomi</taxon>
        <taxon>Lepidosauria</taxon>
        <taxon>Squamata</taxon>
        <taxon>Bifurcata</taxon>
        <taxon>Unidentata</taxon>
        <taxon>Episquamata</taxon>
        <taxon>Toxicofera</taxon>
        <taxon>Iguania</taxon>
        <taxon>Dactyloidae</taxon>
        <taxon>Anolis</taxon>
    </lineage>
</organism>
<dbReference type="Proteomes" id="UP000001646">
    <property type="component" value="Chromosome 3"/>
</dbReference>
<dbReference type="Ensembl" id="ENSACAT00000040548.1">
    <property type="protein sequence ID" value="ENSACAP00000039648.1"/>
    <property type="gene ID" value="ENSACAG00000038201.1"/>
</dbReference>
<proteinExistence type="predicted"/>
<accession>A0A803TWQ8</accession>
<dbReference type="Gene3D" id="2.60.120.290">
    <property type="entry name" value="Spermadhesin, CUB domain"/>
    <property type="match status" value="1"/>
</dbReference>
<keyword evidence="2" id="KW-1015">Disulfide bond</keyword>
<dbReference type="CDD" id="cd00041">
    <property type="entry name" value="CUB"/>
    <property type="match status" value="1"/>
</dbReference>